<reference evidence="2" key="1">
    <citation type="journal article" date="2014" name="Front. Microbiol.">
        <title>High frequency of phylogenetically diverse reductive dehalogenase-homologous genes in deep subseafloor sedimentary metagenomes.</title>
        <authorList>
            <person name="Kawai M."/>
            <person name="Futagami T."/>
            <person name="Toyoda A."/>
            <person name="Takaki Y."/>
            <person name="Nishi S."/>
            <person name="Hori S."/>
            <person name="Arai W."/>
            <person name="Tsubouchi T."/>
            <person name="Morono Y."/>
            <person name="Uchiyama I."/>
            <person name="Ito T."/>
            <person name="Fujiyama A."/>
            <person name="Inagaki F."/>
            <person name="Takami H."/>
        </authorList>
    </citation>
    <scope>NUCLEOTIDE SEQUENCE</scope>
    <source>
        <strain evidence="2">Expedition CK06-06</strain>
    </source>
</reference>
<dbReference type="Pfam" id="PF02894">
    <property type="entry name" value="GFO_IDH_MocA_C"/>
    <property type="match status" value="1"/>
</dbReference>
<dbReference type="SUPFAM" id="SSF55347">
    <property type="entry name" value="Glyceraldehyde-3-phosphate dehydrogenase-like, C-terminal domain"/>
    <property type="match status" value="1"/>
</dbReference>
<dbReference type="EMBL" id="BARS01008930">
    <property type="protein sequence ID" value="GAF68072.1"/>
    <property type="molecule type" value="Genomic_DNA"/>
</dbReference>
<feature type="domain" description="Gfo/Idh/MocA-like oxidoreductase C-terminal" evidence="1">
    <location>
        <begin position="15"/>
        <end position="166"/>
    </location>
</feature>
<dbReference type="Gene3D" id="3.30.360.10">
    <property type="entry name" value="Dihydrodipicolinate Reductase, domain 2"/>
    <property type="match status" value="1"/>
</dbReference>
<comment type="caution">
    <text evidence="2">The sequence shown here is derived from an EMBL/GenBank/DDBJ whole genome shotgun (WGS) entry which is preliminary data.</text>
</comment>
<feature type="non-terminal residue" evidence="2">
    <location>
        <position position="1"/>
    </location>
</feature>
<dbReference type="InterPro" id="IPR004104">
    <property type="entry name" value="Gfo/Idh/MocA-like_OxRdtase_C"/>
</dbReference>
<evidence type="ECO:0000259" key="1">
    <source>
        <dbReference type="Pfam" id="PF02894"/>
    </source>
</evidence>
<evidence type="ECO:0000313" key="2">
    <source>
        <dbReference type="EMBL" id="GAF68072.1"/>
    </source>
</evidence>
<proteinExistence type="predicted"/>
<dbReference type="AlphaFoldDB" id="X0RWG3"/>
<sequence length="168" mass="18600">RIWADQRPSLDKPGEMMKIDVEDAAVMLLRTADGAFGSVEASKIATGTEDELRFEIHGLHGAMRFNLMQPNYLEVYDLRRSGGDLGGDQGWQKIAAVQKYPAPGGKFPNPKFSLGWIRSHVHSLYSLLAAIADDTTPSPSLAEGIHMQRVLEAVRQSAQEQTWVKLPQ</sequence>
<name>X0RWG3_9ZZZZ</name>
<protein>
    <recommendedName>
        <fullName evidence="1">Gfo/Idh/MocA-like oxidoreductase C-terminal domain-containing protein</fullName>
    </recommendedName>
</protein>
<organism evidence="2">
    <name type="scientific">marine sediment metagenome</name>
    <dbReference type="NCBI Taxonomy" id="412755"/>
    <lineage>
        <taxon>unclassified sequences</taxon>
        <taxon>metagenomes</taxon>
        <taxon>ecological metagenomes</taxon>
    </lineage>
</organism>
<gene>
    <name evidence="2" type="ORF">S01H1_16912</name>
</gene>
<accession>X0RWG3</accession>